<dbReference type="Pfam" id="PF05368">
    <property type="entry name" value="NmrA"/>
    <property type="match status" value="1"/>
</dbReference>
<dbReference type="InterPro" id="IPR008030">
    <property type="entry name" value="NmrA-like"/>
</dbReference>
<evidence type="ECO:0000313" key="3">
    <source>
        <dbReference type="Proteomes" id="UP001056384"/>
    </source>
</evidence>
<evidence type="ECO:0000313" key="2">
    <source>
        <dbReference type="EMBL" id="USW58787.1"/>
    </source>
</evidence>
<reference evidence="2" key="1">
    <citation type="submission" date="2022-06" db="EMBL/GenBank/DDBJ databases">
        <title>Complete genome sequences of two strains of the flax pathogen Septoria linicola.</title>
        <authorList>
            <person name="Lapalu N."/>
            <person name="Simon A."/>
            <person name="Demenou B."/>
            <person name="Paumier D."/>
            <person name="Guillot M.-P."/>
            <person name="Gout L."/>
            <person name="Valade R."/>
        </authorList>
    </citation>
    <scope>NUCLEOTIDE SEQUENCE</scope>
    <source>
        <strain evidence="2">SE15195</strain>
    </source>
</reference>
<dbReference type="Proteomes" id="UP001056384">
    <property type="component" value="Chromosome 11"/>
</dbReference>
<name>A0A9Q9EQH2_9PEZI</name>
<dbReference type="EMBL" id="CP099428">
    <property type="protein sequence ID" value="USW58787.1"/>
    <property type="molecule type" value="Genomic_DNA"/>
</dbReference>
<dbReference type="InterPro" id="IPR036291">
    <property type="entry name" value="NAD(P)-bd_dom_sf"/>
</dbReference>
<dbReference type="OrthoDB" id="300709at2759"/>
<dbReference type="Gene3D" id="3.40.50.720">
    <property type="entry name" value="NAD(P)-binding Rossmann-like Domain"/>
    <property type="match status" value="1"/>
</dbReference>
<dbReference type="SUPFAM" id="SSF51735">
    <property type="entry name" value="NAD(P)-binding Rossmann-fold domains"/>
    <property type="match status" value="1"/>
</dbReference>
<gene>
    <name evidence="2" type="ORF">Slin15195_G121060</name>
</gene>
<protein>
    <submittedName>
        <fullName evidence="2">NmrA-like domain, NAD(P)-binding domain superfamily</fullName>
    </submittedName>
</protein>
<evidence type="ECO:0000259" key="1">
    <source>
        <dbReference type="Pfam" id="PF05368"/>
    </source>
</evidence>
<proteinExistence type="predicted"/>
<organism evidence="2 3">
    <name type="scientific">Septoria linicola</name>
    <dbReference type="NCBI Taxonomy" id="215465"/>
    <lineage>
        <taxon>Eukaryota</taxon>
        <taxon>Fungi</taxon>
        <taxon>Dikarya</taxon>
        <taxon>Ascomycota</taxon>
        <taxon>Pezizomycotina</taxon>
        <taxon>Dothideomycetes</taxon>
        <taxon>Dothideomycetidae</taxon>
        <taxon>Mycosphaerellales</taxon>
        <taxon>Mycosphaerellaceae</taxon>
        <taxon>Septoria</taxon>
    </lineage>
</organism>
<dbReference type="AlphaFoldDB" id="A0A9Q9EQH2"/>
<keyword evidence="3" id="KW-1185">Reference proteome</keyword>
<accession>A0A9Q9EQH2</accession>
<feature type="domain" description="NmrA-like" evidence="1">
    <location>
        <begin position="5"/>
        <end position="80"/>
    </location>
</feature>
<sequence length="89" mass="9792">MSLRSIVIFGGTGARAGPMVHSLSATNKFKITVPTRNTSSEDAIRLSKLPHVSLIEATYDTEKGLRDAFADQESCYFIINSFAIREPDE</sequence>